<sequence length="424" mass="46432">MPLQNKFTVAALCCAAALFAAGSQAASAADFTYNEKSNADLAKKLKIPVYFAVPKSTWAKLPDIKTTDKLVEFKHPDGIKAKGDVGLRLVVAKRSGLSARLGKSGLLQTGDIMLTFRSEWGGAGAYPNIQMGISHTGFAYVDKSGNLRNLDNPMDAEYVGPGNLTSSHYRTLNFLHIIRPRNLTDAQKANLLAWATKLNASAGKVYPSQISFNQDYNKPKYQPGRPLDFVKTFGQIALGQGNSSGKPLDMYCSEFVWSLLSLRNCDPAKDAEAFKGSRVPSCVKEPMEPMNATGNVLPTHGRNSYSGLADGPLLVIDPMELPDDVRKPLIDSIFVENPAGMSKMSVGHRTVAEQMQPQFAKLKGYYVGMTGRMWQNWRARLIGTGFNWAGIAENYSPTSFLINTLLPPDNNNRSMDYVATIFIE</sequence>
<evidence type="ECO:0000313" key="3">
    <source>
        <dbReference type="Proteomes" id="UP000440694"/>
    </source>
</evidence>
<protein>
    <submittedName>
        <fullName evidence="2">Uncharacterized protein</fullName>
    </submittedName>
</protein>
<keyword evidence="3" id="KW-1185">Reference proteome</keyword>
<keyword evidence="1" id="KW-0732">Signal</keyword>
<dbReference type="Proteomes" id="UP000440694">
    <property type="component" value="Unassembled WGS sequence"/>
</dbReference>
<dbReference type="EMBL" id="WMBQ01000001">
    <property type="protein sequence ID" value="MTD95040.1"/>
    <property type="molecule type" value="Genomic_DNA"/>
</dbReference>
<proteinExistence type="predicted"/>
<accession>A0A6I3KMA1</accession>
<comment type="caution">
    <text evidence="2">The sequence shown here is derived from an EMBL/GenBank/DDBJ whole genome shotgun (WGS) entry which is preliminary data.</text>
</comment>
<evidence type="ECO:0000313" key="2">
    <source>
        <dbReference type="EMBL" id="MTD95040.1"/>
    </source>
</evidence>
<dbReference type="AlphaFoldDB" id="A0A6I3KMA1"/>
<dbReference type="RefSeq" id="WP_154739388.1">
    <property type="nucleotide sequence ID" value="NZ_WMBQ01000001.1"/>
</dbReference>
<name>A0A6I3KMA1_9HYPH</name>
<organism evidence="2 3">
    <name type="scientific">Hyphomicrobium album</name>
    <dbReference type="NCBI Taxonomy" id="2665159"/>
    <lineage>
        <taxon>Bacteria</taxon>
        <taxon>Pseudomonadati</taxon>
        <taxon>Pseudomonadota</taxon>
        <taxon>Alphaproteobacteria</taxon>
        <taxon>Hyphomicrobiales</taxon>
        <taxon>Hyphomicrobiaceae</taxon>
        <taxon>Hyphomicrobium</taxon>
    </lineage>
</organism>
<evidence type="ECO:0000256" key="1">
    <source>
        <dbReference type="SAM" id="SignalP"/>
    </source>
</evidence>
<gene>
    <name evidence="2" type="ORF">GIW81_11930</name>
</gene>
<feature type="chain" id="PRO_5026292458" evidence="1">
    <location>
        <begin position="29"/>
        <end position="424"/>
    </location>
</feature>
<feature type="signal peptide" evidence="1">
    <location>
        <begin position="1"/>
        <end position="28"/>
    </location>
</feature>
<reference evidence="2 3" key="1">
    <citation type="submission" date="2019-11" db="EMBL/GenBank/DDBJ databases">
        <title>Identification of a novel strain.</title>
        <authorList>
            <person name="Xu Q."/>
            <person name="Wang G."/>
        </authorList>
    </citation>
    <scope>NUCLEOTIDE SEQUENCE [LARGE SCALE GENOMIC DNA]</scope>
    <source>
        <strain evidence="3">xq</strain>
    </source>
</reference>